<feature type="compositionally biased region" description="Acidic residues" evidence="1">
    <location>
        <begin position="219"/>
        <end position="234"/>
    </location>
</feature>
<feature type="compositionally biased region" description="Basic and acidic residues" evidence="1">
    <location>
        <begin position="100"/>
        <end position="110"/>
    </location>
</feature>
<feature type="region of interest" description="Disordered" evidence="1">
    <location>
        <begin position="59"/>
        <end position="123"/>
    </location>
</feature>
<protein>
    <submittedName>
        <fullName evidence="3">Putative Replication factor C subunit 1</fullName>
    </submittedName>
</protein>
<proteinExistence type="predicted"/>
<dbReference type="SUPFAM" id="SSF52113">
    <property type="entry name" value="BRCT domain"/>
    <property type="match status" value="1"/>
</dbReference>
<dbReference type="Proteomes" id="UP000005446">
    <property type="component" value="Unassembled WGS sequence"/>
</dbReference>
<name>H0EY14_GLAL7</name>
<dbReference type="AlphaFoldDB" id="H0EY14"/>
<feature type="domain" description="BRCT" evidence="2">
    <location>
        <begin position="130"/>
        <end position="208"/>
    </location>
</feature>
<dbReference type="InParanoid" id="H0EY14"/>
<evidence type="ECO:0000259" key="2">
    <source>
        <dbReference type="PROSITE" id="PS50172"/>
    </source>
</evidence>
<dbReference type="InterPro" id="IPR036420">
    <property type="entry name" value="BRCT_dom_sf"/>
</dbReference>
<sequence length="244" mass="25716">MPPKKATKAAAASSSIYIVTDSTGIDSVHASVASANNRVSEAKEEGKSSVKVEVQELVGGTVEAAPVEEKKAAPKSKAKAVKTEETDAPKANTAAKKTKPAAEQRAENSKKPAKPADSNLPENIKALLAGSGSTLDGKNVVVTGVPPTLGRKNAEALVQAYGAKLLKSLSKKTDFVVVGNDAGPTKLEKIEELGIKVIDEDELVAMLEGSGLGTKREAEDDEEEEDEEEEEEEEKPTKAKKQKR</sequence>
<dbReference type="EMBL" id="AGUE01000237">
    <property type="protein sequence ID" value="EHK96576.1"/>
    <property type="molecule type" value="Genomic_DNA"/>
</dbReference>
<dbReference type="PROSITE" id="PS50172">
    <property type="entry name" value="BRCT"/>
    <property type="match status" value="1"/>
</dbReference>
<comment type="caution">
    <text evidence="3">The sequence shown here is derived from an EMBL/GenBank/DDBJ whole genome shotgun (WGS) entry which is preliminary data.</text>
</comment>
<accession>H0EY14</accession>
<evidence type="ECO:0000256" key="1">
    <source>
        <dbReference type="SAM" id="MobiDB-lite"/>
    </source>
</evidence>
<reference evidence="3 4" key="1">
    <citation type="journal article" date="2012" name="Eukaryot. Cell">
        <title>Genome sequence of the fungus Glarea lozoyensis: the first genome sequence of a species from the Helotiaceae family.</title>
        <authorList>
            <person name="Youssar L."/>
            <person name="Gruening B.A."/>
            <person name="Erxleben A."/>
            <person name="Guenther S."/>
            <person name="Huettel W."/>
        </authorList>
    </citation>
    <scope>NUCLEOTIDE SEQUENCE [LARGE SCALE GENOMIC DNA]</scope>
    <source>
        <strain evidence="4">ATCC 74030 / MF5533</strain>
    </source>
</reference>
<evidence type="ECO:0000313" key="4">
    <source>
        <dbReference type="Proteomes" id="UP000005446"/>
    </source>
</evidence>
<dbReference type="Gene3D" id="3.40.50.10190">
    <property type="entry name" value="BRCT domain"/>
    <property type="match status" value="1"/>
</dbReference>
<dbReference type="OrthoDB" id="446168at2759"/>
<dbReference type="InterPro" id="IPR001357">
    <property type="entry name" value="BRCT_dom"/>
</dbReference>
<evidence type="ECO:0000313" key="3">
    <source>
        <dbReference type="EMBL" id="EHK96576.1"/>
    </source>
</evidence>
<dbReference type="HOGENOM" id="CLU_1138083_0_0_1"/>
<gene>
    <name evidence="3" type="ORF">M7I_7710</name>
</gene>
<keyword evidence="4" id="KW-1185">Reference proteome</keyword>
<dbReference type="Pfam" id="PF00533">
    <property type="entry name" value="BRCT"/>
    <property type="match status" value="1"/>
</dbReference>
<dbReference type="SMART" id="SM00292">
    <property type="entry name" value="BRCT"/>
    <property type="match status" value="1"/>
</dbReference>
<organism evidence="3 4">
    <name type="scientific">Glarea lozoyensis (strain ATCC 74030 / MF5533)</name>
    <dbReference type="NCBI Taxonomy" id="1104152"/>
    <lineage>
        <taxon>Eukaryota</taxon>
        <taxon>Fungi</taxon>
        <taxon>Dikarya</taxon>
        <taxon>Ascomycota</taxon>
        <taxon>Pezizomycotina</taxon>
        <taxon>Leotiomycetes</taxon>
        <taxon>Helotiales</taxon>
        <taxon>Helotiaceae</taxon>
        <taxon>Glarea</taxon>
    </lineage>
</organism>
<feature type="region of interest" description="Disordered" evidence="1">
    <location>
        <begin position="208"/>
        <end position="244"/>
    </location>
</feature>